<dbReference type="InterPro" id="IPR020103">
    <property type="entry name" value="PsdUridine_synth_cat_dom_sf"/>
</dbReference>
<accession>A0A8X6M2S4</accession>
<gene>
    <name evidence="3" type="primary">Trub2</name>
    <name evidence="3" type="ORF">TNCT_250061</name>
</gene>
<reference evidence="3" key="1">
    <citation type="submission" date="2020-07" db="EMBL/GenBank/DDBJ databases">
        <title>Multicomponent nature underlies the extraordinary mechanical properties of spider dragline silk.</title>
        <authorList>
            <person name="Kono N."/>
            <person name="Nakamura H."/>
            <person name="Mori M."/>
            <person name="Yoshida Y."/>
            <person name="Ohtoshi R."/>
            <person name="Malay A.D."/>
            <person name="Moran D.A.P."/>
            <person name="Tomita M."/>
            <person name="Numata K."/>
            <person name="Arakawa K."/>
        </authorList>
    </citation>
    <scope>NUCLEOTIDE SEQUENCE</scope>
</reference>
<dbReference type="Proteomes" id="UP000887116">
    <property type="component" value="Unassembled WGS sequence"/>
</dbReference>
<sequence>MKAVTYAPDAWKYLNGVFCVYKPSKTNIYGVRHSIALNLCKDLNDMEKRPPRDRVLLNGSVSSGKPFSVECVPNYADHELVSGPRYQIQDIRLRWIKNVGSEPSGILLMAINDGCKFVKVLETSNYLRKYEVKGKFGCASDTFMADGKIKERSTFSHIRQSSLDRLLASIQSCNQALSYRYSKLDIHSQAAYELASKGLIRPSGKTDPIIYGIRCTDFNLPEFTLEIQCINETDTYLAELVHQIGVYLKSSAVCVQLRRTQFGYFTLEHALLRKHWTLEHILNNITLCKQILGKDSYVPSTAHFEPIKVARLKEALEEMQKDARDDIL</sequence>
<dbReference type="GO" id="GO:0006396">
    <property type="term" value="P:RNA processing"/>
    <property type="evidence" value="ECO:0007669"/>
    <property type="project" value="InterPro"/>
</dbReference>
<comment type="caution">
    <text evidence="3">The sequence shown here is derived from an EMBL/GenBank/DDBJ whole genome shotgun (WGS) entry which is preliminary data.</text>
</comment>
<dbReference type="InterPro" id="IPR039048">
    <property type="entry name" value="Trub2"/>
</dbReference>
<evidence type="ECO:0000313" key="3">
    <source>
        <dbReference type="EMBL" id="GFR29907.1"/>
    </source>
</evidence>
<feature type="domain" description="Pseudouridine synthase II N-terminal" evidence="2">
    <location>
        <begin position="104"/>
        <end position="233"/>
    </location>
</feature>
<dbReference type="OrthoDB" id="9995526at2759"/>
<dbReference type="PANTHER" id="PTHR13195:SF0">
    <property type="entry name" value="PSEUDOURIDYLATE SYNTHASE TRUB2, MITOCHONDRIAL"/>
    <property type="match status" value="1"/>
</dbReference>
<dbReference type="GO" id="GO:0009982">
    <property type="term" value="F:pseudouridine synthase activity"/>
    <property type="evidence" value="ECO:0007669"/>
    <property type="project" value="InterPro"/>
</dbReference>
<dbReference type="AlphaFoldDB" id="A0A8X6M2S4"/>
<dbReference type="InterPro" id="IPR002501">
    <property type="entry name" value="PsdUridine_synth_N"/>
</dbReference>
<dbReference type="GO" id="GO:0003723">
    <property type="term" value="F:RNA binding"/>
    <property type="evidence" value="ECO:0007669"/>
    <property type="project" value="InterPro"/>
</dbReference>
<evidence type="ECO:0000259" key="2">
    <source>
        <dbReference type="Pfam" id="PF01509"/>
    </source>
</evidence>
<comment type="similarity">
    <text evidence="1">Belongs to the pseudouridine synthase TruB family.</text>
</comment>
<name>A0A8X6M2S4_TRICU</name>
<keyword evidence="4" id="KW-1185">Reference proteome</keyword>
<evidence type="ECO:0000256" key="1">
    <source>
        <dbReference type="ARBA" id="ARBA00008999"/>
    </source>
</evidence>
<dbReference type="Gene3D" id="3.30.2350.10">
    <property type="entry name" value="Pseudouridine synthase"/>
    <property type="match status" value="1"/>
</dbReference>
<organism evidence="3 4">
    <name type="scientific">Trichonephila clavata</name>
    <name type="common">Joro spider</name>
    <name type="synonym">Nephila clavata</name>
    <dbReference type="NCBI Taxonomy" id="2740835"/>
    <lineage>
        <taxon>Eukaryota</taxon>
        <taxon>Metazoa</taxon>
        <taxon>Ecdysozoa</taxon>
        <taxon>Arthropoda</taxon>
        <taxon>Chelicerata</taxon>
        <taxon>Arachnida</taxon>
        <taxon>Araneae</taxon>
        <taxon>Araneomorphae</taxon>
        <taxon>Entelegynae</taxon>
        <taxon>Araneoidea</taxon>
        <taxon>Nephilidae</taxon>
        <taxon>Trichonephila</taxon>
    </lineage>
</organism>
<dbReference type="PANTHER" id="PTHR13195">
    <property type="entry name" value="PSEUDOURIDINE SYNTHASE-RELATED"/>
    <property type="match status" value="1"/>
</dbReference>
<evidence type="ECO:0000313" key="4">
    <source>
        <dbReference type="Proteomes" id="UP000887116"/>
    </source>
</evidence>
<dbReference type="Pfam" id="PF01509">
    <property type="entry name" value="TruB_N"/>
    <property type="match status" value="1"/>
</dbReference>
<proteinExistence type="inferred from homology"/>
<dbReference type="SUPFAM" id="SSF55120">
    <property type="entry name" value="Pseudouridine synthase"/>
    <property type="match status" value="1"/>
</dbReference>
<dbReference type="EMBL" id="BMAO01029174">
    <property type="protein sequence ID" value="GFR29907.1"/>
    <property type="molecule type" value="Genomic_DNA"/>
</dbReference>
<protein>
    <submittedName>
        <fullName evidence="3">Mitochondrial mRNA pseudouridine synthase Trub2</fullName>
    </submittedName>
</protein>
<dbReference type="GO" id="GO:0001522">
    <property type="term" value="P:pseudouridine synthesis"/>
    <property type="evidence" value="ECO:0007669"/>
    <property type="project" value="InterPro"/>
</dbReference>